<dbReference type="Pfam" id="PF24883">
    <property type="entry name" value="NPHP3_N"/>
    <property type="match status" value="1"/>
</dbReference>
<evidence type="ECO:0000313" key="6">
    <source>
        <dbReference type="EMBL" id="KIV87308.1"/>
    </source>
</evidence>
<feature type="compositionally biased region" description="Polar residues" evidence="3">
    <location>
        <begin position="53"/>
        <end position="70"/>
    </location>
</feature>
<feature type="domain" description="NWD NACHT-NTPase N-terminal" evidence="4">
    <location>
        <begin position="97"/>
        <end position="305"/>
    </location>
</feature>
<gene>
    <name evidence="6" type="ORF">PV11_02863</name>
</gene>
<accession>A0A0D1ZKG9</accession>
<dbReference type="Gene3D" id="1.25.40.20">
    <property type="entry name" value="Ankyrin repeat-containing domain"/>
    <property type="match status" value="1"/>
</dbReference>
<dbReference type="Pfam" id="PF17100">
    <property type="entry name" value="NACHT_N"/>
    <property type="match status" value="1"/>
</dbReference>
<dbReference type="HOGENOM" id="CLU_000288_34_7_1"/>
<dbReference type="InterPro" id="IPR036770">
    <property type="entry name" value="Ankyrin_rpt-contain_sf"/>
</dbReference>
<evidence type="ECO:0000259" key="4">
    <source>
        <dbReference type="Pfam" id="PF17100"/>
    </source>
</evidence>
<dbReference type="SUPFAM" id="SSF52540">
    <property type="entry name" value="P-loop containing nucleoside triphosphate hydrolases"/>
    <property type="match status" value="1"/>
</dbReference>
<dbReference type="EMBL" id="KN846951">
    <property type="protein sequence ID" value="KIV87308.1"/>
    <property type="molecule type" value="Genomic_DNA"/>
</dbReference>
<organism evidence="6 7">
    <name type="scientific">Exophiala sideris</name>
    <dbReference type="NCBI Taxonomy" id="1016849"/>
    <lineage>
        <taxon>Eukaryota</taxon>
        <taxon>Fungi</taxon>
        <taxon>Dikarya</taxon>
        <taxon>Ascomycota</taxon>
        <taxon>Pezizomycotina</taxon>
        <taxon>Eurotiomycetes</taxon>
        <taxon>Chaetothyriomycetidae</taxon>
        <taxon>Chaetothyriales</taxon>
        <taxon>Herpotrichiellaceae</taxon>
        <taxon>Exophiala</taxon>
    </lineage>
</organism>
<sequence>MEKLKSRLYSRLHKKDRGDTPVPAVATNASSISPAKITKTKVSASPALETQNVSTIPIRQRAPSPTSLRSLHSDLAPAQNNASPSTAGAAAKPQSRNLWGEAWLKLEIDQPDLHDKFASILAAEAPIAASAPAKLNEAFLRHLIDEKLATIQQKQWTLNLGSRSIRARAIVERCLGFITVSKDLLTQAAALDPAHAGLPVAALCLAVSLLTRDKEQNEALVDALETTAIIVQRYVATEQVYVYHNEDPNERLVECIVSLYSKILLLEAKLVIHLSANTGLRIAQNMTGQTDWLSVSKSVQQADEECERLRAIADSASATDHHRELREMLKDLNRKTLDFWRDYRREQQQYYLSDRARACMTLLRTTDYEDYKNRNPEPISGTCQWFKANTSFQNWLEKPGDSCLWVTADPGCGKSVLSKHLVDDYLAQDAGPDTTICYYFFKNEGIASIATNAICSLLHQIFCNERTKVLMHHIESDYQNNGDKLAGLFDRLWSVFEAVVKDNCAGRIVCVLDALDECAPDDRRRLLEKFRRVAENDRSFRSLKLLITSRPHIADAIEPVLQNSVKVVRLTGEAGEVSEAISQEIRKVVEQKLEDFRLTREERGLQDDAHIKVREYILNRGKNRTYLWVSLVFRDLFDNVESPLLDLQAFFEQFPSTVEEQYEKILTGITDQRRTLALRLLELVIGAPEPVSAQHLYVRLRATEGIDDINLLKPLDTKPLHRYLRSLCGCFISITPHQNWYRKHDPENYKVHLIHESAREFLVEDQSRPTRQNTSFKWQGVISERDTYHTWAESCLCFILVAHRAHMTNADAAATTRKTDHDVLSQTSDDRMILSQTLSSRLAEFKGRLPHYSLPTWALLHLERSFEDWDSLWYEMSEVGARPPYQLKMSTLIPLFLRFCFEVSCEWMADLSRAGRKGLQCDGGKQFRYDFEWNGPHKPLFVAVLFDSAAVVAAILMKEPRLVNVIDIRRKLTPFAYALRMKSYNCLAYFCERNDVSVTTIDDWGQTPLHQTNTILSLPAMRYILSKGEVNVNVHDDKGETALMLACWTGTKSTERLRELLKSSSLDANLQNSEGNTALMLVCNQYDRKSRKVSTEMVRELLKLPSLDVNVQNSAGDTALIMACCPRTYDSGRASGEIVRELLKSPSLDVNIRDTEGSTALHWAAGAGPPRPSRPWSLTTGSMSAFRTTLARRL</sequence>
<name>A0A0D1ZKG9_9EURO</name>
<evidence type="ECO:0000256" key="3">
    <source>
        <dbReference type="SAM" id="MobiDB-lite"/>
    </source>
</evidence>
<dbReference type="Proteomes" id="UP000053599">
    <property type="component" value="Unassembled WGS sequence"/>
</dbReference>
<keyword evidence="1" id="KW-0677">Repeat</keyword>
<evidence type="ECO:0000256" key="2">
    <source>
        <dbReference type="SAM" id="Coils"/>
    </source>
</evidence>
<dbReference type="Pfam" id="PF12796">
    <property type="entry name" value="Ank_2"/>
    <property type="match status" value="2"/>
</dbReference>
<dbReference type="SUPFAM" id="SSF48403">
    <property type="entry name" value="Ankyrin repeat"/>
    <property type="match status" value="1"/>
</dbReference>
<dbReference type="InterPro" id="IPR002110">
    <property type="entry name" value="Ankyrin_rpt"/>
</dbReference>
<dbReference type="SMART" id="SM00248">
    <property type="entry name" value="ANK"/>
    <property type="match status" value="5"/>
</dbReference>
<feature type="domain" description="Nephrocystin 3-like N-terminal" evidence="5">
    <location>
        <begin position="381"/>
        <end position="550"/>
    </location>
</feature>
<dbReference type="Gene3D" id="3.40.50.300">
    <property type="entry name" value="P-loop containing nucleotide triphosphate hydrolases"/>
    <property type="match status" value="1"/>
</dbReference>
<dbReference type="OrthoDB" id="4160321at2759"/>
<proteinExistence type="predicted"/>
<dbReference type="PANTHER" id="PTHR10039:SF17">
    <property type="entry name" value="FUNGAL STAND N-TERMINAL GOODBYE DOMAIN-CONTAINING PROTEIN-RELATED"/>
    <property type="match status" value="1"/>
</dbReference>
<keyword evidence="2" id="KW-0175">Coiled coil</keyword>
<feature type="compositionally biased region" description="Basic residues" evidence="3">
    <location>
        <begin position="1"/>
        <end position="15"/>
    </location>
</feature>
<dbReference type="AlphaFoldDB" id="A0A0D1ZKG9"/>
<dbReference type="STRING" id="1016849.A0A0D1ZKG9"/>
<reference evidence="6 7" key="1">
    <citation type="submission" date="2015-01" db="EMBL/GenBank/DDBJ databases">
        <title>The Genome Sequence of Exophiala sideris CBS121828.</title>
        <authorList>
            <consortium name="The Broad Institute Genomics Platform"/>
            <person name="Cuomo C."/>
            <person name="de Hoog S."/>
            <person name="Gorbushina A."/>
            <person name="Stielow B."/>
            <person name="Teixiera M."/>
            <person name="Abouelleil A."/>
            <person name="Chapman S.B."/>
            <person name="Priest M."/>
            <person name="Young S.K."/>
            <person name="Wortman J."/>
            <person name="Nusbaum C."/>
            <person name="Birren B."/>
        </authorList>
    </citation>
    <scope>NUCLEOTIDE SEQUENCE [LARGE SCALE GENOMIC DNA]</scope>
    <source>
        <strain evidence="6 7">CBS 121828</strain>
    </source>
</reference>
<dbReference type="InterPro" id="IPR031359">
    <property type="entry name" value="NACHT_N"/>
</dbReference>
<feature type="region of interest" description="Disordered" evidence="3">
    <location>
        <begin position="1"/>
        <end position="27"/>
    </location>
</feature>
<feature type="region of interest" description="Disordered" evidence="3">
    <location>
        <begin position="53"/>
        <end position="94"/>
    </location>
</feature>
<protein>
    <submittedName>
        <fullName evidence="6">Uncharacterized protein</fullName>
    </submittedName>
</protein>
<dbReference type="InterPro" id="IPR056884">
    <property type="entry name" value="NPHP3-like_N"/>
</dbReference>
<feature type="coiled-coil region" evidence="2">
    <location>
        <begin position="299"/>
        <end position="335"/>
    </location>
</feature>
<dbReference type="InterPro" id="IPR027417">
    <property type="entry name" value="P-loop_NTPase"/>
</dbReference>
<dbReference type="PANTHER" id="PTHR10039">
    <property type="entry name" value="AMELOGENIN"/>
    <property type="match status" value="1"/>
</dbReference>
<evidence type="ECO:0000313" key="7">
    <source>
        <dbReference type="Proteomes" id="UP000053599"/>
    </source>
</evidence>
<evidence type="ECO:0000259" key="5">
    <source>
        <dbReference type="Pfam" id="PF24883"/>
    </source>
</evidence>
<evidence type="ECO:0000256" key="1">
    <source>
        <dbReference type="ARBA" id="ARBA00022737"/>
    </source>
</evidence>